<name>A0ABX3NX36_9BACT</name>
<evidence type="ECO:0000313" key="4">
    <source>
        <dbReference type="EMBL" id="OQP48228.1"/>
    </source>
</evidence>
<evidence type="ECO:0000256" key="1">
    <source>
        <dbReference type="PROSITE-ProRule" id="PRU00169"/>
    </source>
</evidence>
<keyword evidence="5" id="KW-1185">Reference proteome</keyword>
<organism evidence="4 5">
    <name type="scientific">Niastella koreensis</name>
    <dbReference type="NCBI Taxonomy" id="354356"/>
    <lineage>
        <taxon>Bacteria</taxon>
        <taxon>Pseudomonadati</taxon>
        <taxon>Bacteroidota</taxon>
        <taxon>Chitinophagia</taxon>
        <taxon>Chitinophagales</taxon>
        <taxon>Chitinophagaceae</taxon>
        <taxon>Niastella</taxon>
    </lineage>
</organism>
<evidence type="ECO:0000259" key="2">
    <source>
        <dbReference type="PROSITE" id="PS50110"/>
    </source>
</evidence>
<dbReference type="InterPro" id="IPR001789">
    <property type="entry name" value="Sig_transdc_resp-reg_receiver"/>
</dbReference>
<dbReference type="Pfam" id="PF00072">
    <property type="entry name" value="Response_reg"/>
    <property type="match status" value="1"/>
</dbReference>
<reference evidence="4 5" key="1">
    <citation type="submission" date="2016-04" db="EMBL/GenBank/DDBJ databases">
        <authorList>
            <person name="Chen L."/>
            <person name="Zhuang W."/>
            <person name="Wang G."/>
        </authorList>
    </citation>
    <scope>NUCLEOTIDE SEQUENCE [LARGE SCALE GENOMIC DNA]</scope>
    <source>
        <strain evidence="5">GR20</strain>
    </source>
</reference>
<evidence type="ECO:0008006" key="6">
    <source>
        <dbReference type="Google" id="ProtNLM"/>
    </source>
</evidence>
<comment type="caution">
    <text evidence="4">The sequence shown here is derived from an EMBL/GenBank/DDBJ whole genome shotgun (WGS) entry which is preliminary data.</text>
</comment>
<dbReference type="Gene3D" id="2.40.50.1020">
    <property type="entry name" value="LytTr DNA-binding domain"/>
    <property type="match status" value="1"/>
</dbReference>
<evidence type="ECO:0000259" key="3">
    <source>
        <dbReference type="PROSITE" id="PS50930"/>
    </source>
</evidence>
<dbReference type="EMBL" id="LWBO01000012">
    <property type="protein sequence ID" value="OQP48228.1"/>
    <property type="molecule type" value="Genomic_DNA"/>
</dbReference>
<dbReference type="InterPro" id="IPR007492">
    <property type="entry name" value="LytTR_DNA-bd_dom"/>
</dbReference>
<dbReference type="PANTHER" id="PTHR37299">
    <property type="entry name" value="TRANSCRIPTIONAL REGULATOR-RELATED"/>
    <property type="match status" value="1"/>
</dbReference>
<dbReference type="InterPro" id="IPR011006">
    <property type="entry name" value="CheY-like_superfamily"/>
</dbReference>
<dbReference type="SUPFAM" id="SSF52172">
    <property type="entry name" value="CheY-like"/>
    <property type="match status" value="1"/>
</dbReference>
<dbReference type="Pfam" id="PF04397">
    <property type="entry name" value="LytTR"/>
    <property type="match status" value="1"/>
</dbReference>
<sequence length="232" mass="26678">MKWTCVIVEDLQVAADYLVKCCEKSAVLEVKGHFTNVEEALDYLNKNSVDILFLDVEMPGATGFDLLDQLAYYPKVILTTSKSEYAYNAFEYNVTDFLKKPFTYQRFQEALNKITTAPAGENNISSTATDHIFIKCDGKLVRLNNDDILYIESMGDYVKFVTADSRKYITHNTIKNLEEKVNRQTFIKVHRSYIININKIDDIRENDLFIKGNEIPVSKAHKPDVLKRLNII</sequence>
<feature type="domain" description="Response regulatory" evidence="2">
    <location>
        <begin position="4"/>
        <end position="115"/>
    </location>
</feature>
<proteinExistence type="predicted"/>
<gene>
    <name evidence="4" type="ORF">A4D02_05785</name>
</gene>
<dbReference type="Proteomes" id="UP000192277">
    <property type="component" value="Unassembled WGS sequence"/>
</dbReference>
<dbReference type="PROSITE" id="PS50930">
    <property type="entry name" value="HTH_LYTTR"/>
    <property type="match status" value="1"/>
</dbReference>
<feature type="domain" description="HTH LytTR-type" evidence="3">
    <location>
        <begin position="132"/>
        <end position="231"/>
    </location>
</feature>
<dbReference type="SMART" id="SM00850">
    <property type="entry name" value="LytTR"/>
    <property type="match status" value="1"/>
</dbReference>
<evidence type="ECO:0000313" key="5">
    <source>
        <dbReference type="Proteomes" id="UP000192277"/>
    </source>
</evidence>
<feature type="modified residue" description="4-aspartylphosphate" evidence="1">
    <location>
        <position position="55"/>
    </location>
</feature>
<dbReference type="InterPro" id="IPR046947">
    <property type="entry name" value="LytR-like"/>
</dbReference>
<accession>A0ABX3NX36</accession>
<dbReference type="Gene3D" id="3.40.50.2300">
    <property type="match status" value="1"/>
</dbReference>
<dbReference type="SMART" id="SM00448">
    <property type="entry name" value="REC"/>
    <property type="match status" value="1"/>
</dbReference>
<dbReference type="RefSeq" id="WP_014221415.1">
    <property type="nucleotide sequence ID" value="NZ_LWBO01000012.1"/>
</dbReference>
<dbReference type="PANTHER" id="PTHR37299:SF1">
    <property type="entry name" value="STAGE 0 SPORULATION PROTEIN A HOMOLOG"/>
    <property type="match status" value="1"/>
</dbReference>
<protein>
    <recommendedName>
        <fullName evidence="6">Two component transcriptional regulator, LytTR family</fullName>
    </recommendedName>
</protein>
<keyword evidence="1" id="KW-0597">Phosphoprotein</keyword>
<dbReference type="PROSITE" id="PS50110">
    <property type="entry name" value="RESPONSE_REGULATORY"/>
    <property type="match status" value="1"/>
</dbReference>